<accession>A0A161GJV2</accession>
<dbReference type="STRING" id="1335048.AKL17_2307"/>
<dbReference type="AlphaFoldDB" id="A0A161GJV2"/>
<feature type="transmembrane region" description="Helical" evidence="1">
    <location>
        <begin position="157"/>
        <end position="178"/>
    </location>
</feature>
<sequence>MKAILLFSAAVAFVTAPLLVPSFGGFDPTAFPYPPVDPPVQPAGYAFAIWGLLYLWLLAHASFGLLRRADDPAWDAPRWPLLVSLGLGAIWLETATRLPVMATLLIWVMAGGAMLALLRTPPAPDRWLLRAPIAAYAGWLTAAAGVGTGVVLTGYGILSPVTAALAMLALVLILALAVQMRCQAPEYGAAVIWALVGVLVANAAGTPVVAIAALIGAGIIAAAVWAAMSRAKPGPARRS</sequence>
<keyword evidence="3" id="KW-1185">Reference proteome</keyword>
<feature type="transmembrane region" description="Helical" evidence="1">
    <location>
        <begin position="78"/>
        <end position="94"/>
    </location>
</feature>
<feature type="transmembrane region" description="Helical" evidence="1">
    <location>
        <begin position="42"/>
        <end position="66"/>
    </location>
</feature>
<feature type="transmembrane region" description="Helical" evidence="1">
    <location>
        <begin position="127"/>
        <end position="151"/>
    </location>
</feature>
<name>A0A161GJV2_9RHOB</name>
<dbReference type="PATRIC" id="fig|1335048.3.peg.2404"/>
<keyword evidence="1" id="KW-0812">Transmembrane</keyword>
<feature type="transmembrane region" description="Helical" evidence="1">
    <location>
        <begin position="210"/>
        <end position="228"/>
    </location>
</feature>
<evidence type="ECO:0000313" key="3">
    <source>
        <dbReference type="Proteomes" id="UP000076128"/>
    </source>
</evidence>
<evidence type="ECO:0000256" key="1">
    <source>
        <dbReference type="SAM" id="Phobius"/>
    </source>
</evidence>
<dbReference type="Proteomes" id="UP000076128">
    <property type="component" value="Chromosome"/>
</dbReference>
<feature type="transmembrane region" description="Helical" evidence="1">
    <location>
        <begin position="100"/>
        <end position="118"/>
    </location>
</feature>
<reference evidence="2 3" key="1">
    <citation type="submission" date="2015-09" db="EMBL/GenBank/DDBJ databases">
        <title>Complete genome sequence of Defluviimonas alba cai42t isolated from an oilfield in Xinjiang.</title>
        <authorList>
            <person name="Geng S."/>
            <person name="Pan X."/>
            <person name="Wu X."/>
        </authorList>
    </citation>
    <scope>NUCLEOTIDE SEQUENCE [LARGE SCALE GENOMIC DNA]</scope>
    <source>
        <strain evidence="3">cai42</strain>
    </source>
</reference>
<protein>
    <submittedName>
        <fullName evidence="2">Uncharacterized protein</fullName>
    </submittedName>
</protein>
<evidence type="ECO:0000313" key="2">
    <source>
        <dbReference type="EMBL" id="AMY69553.1"/>
    </source>
</evidence>
<dbReference type="EMBL" id="CP012661">
    <property type="protein sequence ID" value="AMY69553.1"/>
    <property type="molecule type" value="Genomic_DNA"/>
</dbReference>
<proteinExistence type="predicted"/>
<gene>
    <name evidence="2" type="ORF">AKL17_2307</name>
</gene>
<keyword evidence="1" id="KW-1133">Transmembrane helix</keyword>
<organism evidence="2 3">
    <name type="scientific">Frigidibacter mobilis</name>
    <dbReference type="NCBI Taxonomy" id="1335048"/>
    <lineage>
        <taxon>Bacteria</taxon>
        <taxon>Pseudomonadati</taxon>
        <taxon>Pseudomonadota</taxon>
        <taxon>Alphaproteobacteria</taxon>
        <taxon>Rhodobacterales</taxon>
        <taxon>Paracoccaceae</taxon>
        <taxon>Frigidibacter</taxon>
    </lineage>
</organism>
<dbReference type="KEGG" id="daa:AKL17_2307"/>
<keyword evidence="1" id="KW-0472">Membrane</keyword>